<dbReference type="PANTHER" id="PTHR43739">
    <property type="entry name" value="XYLOGLUCANASE (EUROFUNG)"/>
    <property type="match status" value="1"/>
</dbReference>
<organism evidence="2 3">
    <name type="scientific">Olleya namhaensis</name>
    <dbReference type="NCBI Taxonomy" id="1144750"/>
    <lineage>
        <taxon>Bacteria</taxon>
        <taxon>Pseudomonadati</taxon>
        <taxon>Bacteroidota</taxon>
        <taxon>Flavobacteriia</taxon>
        <taxon>Flavobacteriales</taxon>
        <taxon>Flavobacteriaceae</taxon>
    </lineage>
</organism>
<dbReference type="GO" id="GO:0010411">
    <property type="term" value="P:xyloglucan metabolic process"/>
    <property type="evidence" value="ECO:0007669"/>
    <property type="project" value="TreeGrafter"/>
</dbReference>
<evidence type="ECO:0000313" key="3">
    <source>
        <dbReference type="Proteomes" id="UP000199559"/>
    </source>
</evidence>
<evidence type="ECO:0000313" key="2">
    <source>
        <dbReference type="EMBL" id="SFJ53819.1"/>
    </source>
</evidence>
<keyword evidence="3" id="KW-1185">Reference proteome</keyword>
<dbReference type="InterPro" id="IPR036278">
    <property type="entry name" value="Sialidase_sf"/>
</dbReference>
<dbReference type="PANTHER" id="PTHR43739:SF5">
    <property type="entry name" value="EXO-ALPHA-SIALIDASE"/>
    <property type="match status" value="1"/>
</dbReference>
<dbReference type="AlphaFoldDB" id="A0A1I3S888"/>
<accession>A0A1I3S888</accession>
<name>A0A1I3S888_9FLAO</name>
<protein>
    <submittedName>
        <fullName evidence="2">Uncharacterized protein</fullName>
    </submittedName>
</protein>
<dbReference type="Gene3D" id="2.130.10.10">
    <property type="entry name" value="YVTN repeat-like/Quinoprotein amine dehydrogenase"/>
    <property type="match status" value="4"/>
</dbReference>
<dbReference type="STRING" id="1144750.SAMN05443431_10942"/>
<reference evidence="3" key="1">
    <citation type="submission" date="2016-10" db="EMBL/GenBank/DDBJ databases">
        <authorList>
            <person name="Varghese N."/>
            <person name="Submissions S."/>
        </authorList>
    </citation>
    <scope>NUCLEOTIDE SEQUENCE [LARGE SCALE GENOMIC DNA]</scope>
    <source>
        <strain evidence="3">DSM 28881</strain>
    </source>
</reference>
<gene>
    <name evidence="2" type="ORF">SAMN05443431_10942</name>
</gene>
<dbReference type="EMBL" id="FORM01000009">
    <property type="protein sequence ID" value="SFJ53819.1"/>
    <property type="molecule type" value="Genomic_DNA"/>
</dbReference>
<dbReference type="SUPFAM" id="SSF50939">
    <property type="entry name" value="Sialidases"/>
    <property type="match status" value="2"/>
</dbReference>
<dbReference type="InterPro" id="IPR015943">
    <property type="entry name" value="WD40/YVTN_repeat-like_dom_sf"/>
</dbReference>
<dbReference type="Proteomes" id="UP000199559">
    <property type="component" value="Unassembled WGS sequence"/>
</dbReference>
<feature type="chain" id="PRO_5011578227" evidence="1">
    <location>
        <begin position="18"/>
        <end position="936"/>
    </location>
</feature>
<feature type="signal peptide" evidence="1">
    <location>
        <begin position="1"/>
        <end position="17"/>
    </location>
</feature>
<dbReference type="CDD" id="cd15482">
    <property type="entry name" value="Sialidase_non-viral"/>
    <property type="match status" value="2"/>
</dbReference>
<proteinExistence type="predicted"/>
<evidence type="ECO:0000256" key="1">
    <source>
        <dbReference type="SAM" id="SignalP"/>
    </source>
</evidence>
<dbReference type="RefSeq" id="WP_090841687.1">
    <property type="nucleotide sequence ID" value="NZ_FORM01000009.1"/>
</dbReference>
<dbReference type="InterPro" id="IPR052025">
    <property type="entry name" value="Xyloglucanase_GH74"/>
</dbReference>
<keyword evidence="1" id="KW-0732">Signal</keyword>
<sequence>MKLRFILSLFIVCSVSAQQDLLTQKALLQTNSIVKNVAFQNIGPTVMSGRVVDLAVNPEDPTEFYVGYASGGVWHTTNNGTTFVPILDSSQTQNVGDIAVHWQSKTIWVGTGENNASRSSYSGVGMLKSTDNGKTWQHVGLSNSQHIGRILINPNNVNEVTVGVTGALYSSSEDRGVYKTKDGGDTWTKTLYIDDVSGIIDMQHVSGDYNTMFATSWTKDRKAWNFDGSGNNSAIYKSTDAGESWVRVSTKNSGFPTGDGVGRIGLAIYDNNIIYAIHDSQFRRPSSGNKTNTRGLQKNDFKTMTTSEFLSLEDKKLNSFLKTNGFQEKYRAENVKQMVRSGNVKPIDLAHYLEDANSMLFDTPVIGAEVYKSIDGGKTWSKTHADYLDDLYYSYGYYFGHVYVSPADQNDIYVYGVPILKSKDGGKTFTSISAENVHADHHALWINPKNPDHLINGNDGGVNITYDDGINWIKNNSPSVGQFYAINVDNQKPYRVYGGLQDNGVWVGANNALEDKSWHQSGEYPWRSIMGGDGMQIEIDNRNPDIVYTGYQFGNYFRLNRDTGEQTYIQPKHELGEKPYRFNWQTPIHLSRHNQDILYLGGNKLMRSLDQGNTWEAISKDLTQGGKKGNVAYGTIATISESPFEFGLMYVGSDDGLIHVTKNQGATWENISGNLPDDLWVTRVVASKHKKERVYATLNGYRFDDFATYVYMSDDYGQTWKSISANIPTSPVNVIAEDEVKDNILYLGTDNGAYVSFNNGGQWEAFSKNLPAVAVHDIKMHKESNDLLLGTHGRGIYKTNVAALQKFDSQMTQNSKMTIFDLDAIRYYSRWGNSWSKWMQPFEPSTTIQVFSDVSGNKEVEVLTESGKEVQRFSVMLNKGFNFIVYDLTINEKGRKSLMKENTAIDINKAKNGKYYLIKGQYKIKIEGVEKNFEVE</sequence>